<organism evidence="3 4">
    <name type="scientific">Candidatus Nealsonbacteria bacterium RIFOXYB1_FULL_40_15</name>
    <dbReference type="NCBI Taxonomy" id="1801677"/>
    <lineage>
        <taxon>Bacteria</taxon>
        <taxon>Candidatus Nealsoniibacteriota</taxon>
    </lineage>
</organism>
<dbReference type="InterPro" id="IPR001584">
    <property type="entry name" value="Integrase_cat-core"/>
</dbReference>
<dbReference type="InterPro" id="IPR009057">
    <property type="entry name" value="Homeodomain-like_sf"/>
</dbReference>
<dbReference type="InterPro" id="IPR025246">
    <property type="entry name" value="IS30-like_HTH"/>
</dbReference>
<dbReference type="NCBIfam" id="NF033563">
    <property type="entry name" value="transpos_IS30"/>
    <property type="match status" value="1"/>
</dbReference>
<dbReference type="Gene3D" id="3.30.420.10">
    <property type="entry name" value="Ribonuclease H-like superfamily/Ribonuclease H"/>
    <property type="match status" value="1"/>
</dbReference>
<feature type="domain" description="Integrase catalytic" evidence="2">
    <location>
        <begin position="170"/>
        <end position="329"/>
    </location>
</feature>
<dbReference type="GO" id="GO:0032196">
    <property type="term" value="P:transposition"/>
    <property type="evidence" value="ECO:0007669"/>
    <property type="project" value="TreeGrafter"/>
</dbReference>
<dbReference type="InterPro" id="IPR012337">
    <property type="entry name" value="RNaseH-like_sf"/>
</dbReference>
<dbReference type="GO" id="GO:0006310">
    <property type="term" value="P:DNA recombination"/>
    <property type="evidence" value="ECO:0007669"/>
    <property type="project" value="UniProtKB-KW"/>
</dbReference>
<protein>
    <recommendedName>
        <fullName evidence="2">Integrase catalytic domain-containing protein</fullName>
    </recommendedName>
</protein>
<evidence type="ECO:0000259" key="2">
    <source>
        <dbReference type="PROSITE" id="PS50994"/>
    </source>
</evidence>
<accession>A0A1G2ENP7</accession>
<keyword evidence="1" id="KW-0233">DNA recombination</keyword>
<dbReference type="InterPro" id="IPR053392">
    <property type="entry name" value="Transposase_IS30-like"/>
</dbReference>
<dbReference type="SUPFAM" id="SSF46689">
    <property type="entry name" value="Homeodomain-like"/>
    <property type="match status" value="1"/>
</dbReference>
<name>A0A1G2ENP7_9BACT</name>
<dbReference type="Pfam" id="PF13565">
    <property type="entry name" value="HTH_32"/>
    <property type="match status" value="1"/>
</dbReference>
<reference evidence="3 4" key="1">
    <citation type="journal article" date="2016" name="Nat. Commun.">
        <title>Thousands of microbial genomes shed light on interconnected biogeochemical processes in an aquifer system.</title>
        <authorList>
            <person name="Anantharaman K."/>
            <person name="Brown C.T."/>
            <person name="Hug L.A."/>
            <person name="Sharon I."/>
            <person name="Castelle C.J."/>
            <person name="Probst A.J."/>
            <person name="Thomas B.C."/>
            <person name="Singh A."/>
            <person name="Wilkins M.J."/>
            <person name="Karaoz U."/>
            <person name="Brodie E.L."/>
            <person name="Williams K.H."/>
            <person name="Hubbard S.S."/>
            <person name="Banfield J.F."/>
        </authorList>
    </citation>
    <scope>NUCLEOTIDE SEQUENCE [LARGE SCALE GENOMIC DNA]</scope>
</reference>
<dbReference type="GO" id="GO:0003676">
    <property type="term" value="F:nucleic acid binding"/>
    <property type="evidence" value="ECO:0007669"/>
    <property type="project" value="InterPro"/>
</dbReference>
<dbReference type="InterPro" id="IPR036397">
    <property type="entry name" value="RNaseH_sf"/>
</dbReference>
<dbReference type="GO" id="GO:0004803">
    <property type="term" value="F:transposase activity"/>
    <property type="evidence" value="ECO:0007669"/>
    <property type="project" value="TreeGrafter"/>
</dbReference>
<dbReference type="InterPro" id="IPR051917">
    <property type="entry name" value="Transposase-Integrase"/>
</dbReference>
<dbReference type="SUPFAM" id="SSF53098">
    <property type="entry name" value="Ribonuclease H-like"/>
    <property type="match status" value="1"/>
</dbReference>
<dbReference type="PANTHER" id="PTHR10948">
    <property type="entry name" value="TRANSPOSASE"/>
    <property type="match status" value="1"/>
</dbReference>
<evidence type="ECO:0000313" key="3">
    <source>
        <dbReference type="EMBL" id="OGZ27001.1"/>
    </source>
</evidence>
<dbReference type="EMBL" id="MHMM01000012">
    <property type="protein sequence ID" value="OGZ27001.1"/>
    <property type="molecule type" value="Genomic_DNA"/>
</dbReference>
<evidence type="ECO:0000313" key="4">
    <source>
        <dbReference type="Proteomes" id="UP000177740"/>
    </source>
</evidence>
<dbReference type="PANTHER" id="PTHR10948:SF23">
    <property type="entry name" value="TRANSPOSASE INSI FOR INSERTION SEQUENCE ELEMENT IS30A-RELATED"/>
    <property type="match status" value="1"/>
</dbReference>
<dbReference type="PROSITE" id="PS50994">
    <property type="entry name" value="INTEGRASE"/>
    <property type="match status" value="1"/>
</dbReference>
<dbReference type="Proteomes" id="UP000177740">
    <property type="component" value="Unassembled WGS sequence"/>
</dbReference>
<sequence>MNYKHFTVEERERIQEMLWQKASIRSIAGALNRSPSSVSREISRNKDALGRRYYMPRTANERALEKRKSRGRKDRLKNSVVREYVIQRLKDDGWSPEQIAGKLPEERPGNHISHEAIYQYIYAQVHRNGWGQLRPGREDLRGYLKRRHRRRRIKGLRKPQRVSRFSGVSIEKRPAIVDKRNRIGDWESDSIVSFNNMPGLNSLLERKSGLILLTKVSEKTAEATTNAIVGRLSGLPGCTLTMDNGSENQYWKKIEERLDLKCFYAHPYASWERGGNENANGLVRWYFPKKTDFRKVSDEEIARVEYALNTRPRKRLGWKTPLEVFLKELNRTNNRIKINNNIASVAITG</sequence>
<dbReference type="Pfam" id="PF13936">
    <property type="entry name" value="HTH_38"/>
    <property type="match status" value="1"/>
</dbReference>
<comment type="caution">
    <text evidence="3">The sequence shown here is derived from an EMBL/GenBank/DDBJ whole genome shotgun (WGS) entry which is preliminary data.</text>
</comment>
<dbReference type="GO" id="GO:0015074">
    <property type="term" value="P:DNA integration"/>
    <property type="evidence" value="ECO:0007669"/>
    <property type="project" value="InterPro"/>
</dbReference>
<evidence type="ECO:0000256" key="1">
    <source>
        <dbReference type="ARBA" id="ARBA00023172"/>
    </source>
</evidence>
<dbReference type="AlphaFoldDB" id="A0A1G2ENP7"/>
<gene>
    <name evidence="3" type="ORF">A2365_02775</name>
</gene>
<proteinExistence type="predicted"/>
<dbReference type="GO" id="GO:0005829">
    <property type="term" value="C:cytosol"/>
    <property type="evidence" value="ECO:0007669"/>
    <property type="project" value="TreeGrafter"/>
</dbReference>